<evidence type="ECO:0000256" key="3">
    <source>
        <dbReference type="ARBA" id="ARBA00023082"/>
    </source>
</evidence>
<dbReference type="InterPro" id="IPR013325">
    <property type="entry name" value="RNA_pol_sigma_r2"/>
</dbReference>
<dbReference type="InterPro" id="IPR039425">
    <property type="entry name" value="RNA_pol_sigma-70-like"/>
</dbReference>
<dbReference type="AlphaFoldDB" id="A0AAW5EDC5"/>
<comment type="similarity">
    <text evidence="1">Belongs to the sigma-70 factor family. ECF subfamily.</text>
</comment>
<evidence type="ECO:0000256" key="1">
    <source>
        <dbReference type="ARBA" id="ARBA00010641"/>
    </source>
</evidence>
<proteinExistence type="inferred from homology"/>
<feature type="domain" description="RNA polymerase sigma-70 region 2" evidence="5">
    <location>
        <begin position="14"/>
        <end position="74"/>
    </location>
</feature>
<organism evidence="7 8">
    <name type="scientific">Fredinandcohnia quinoae</name>
    <dbReference type="NCBI Taxonomy" id="2918902"/>
    <lineage>
        <taxon>Bacteria</taxon>
        <taxon>Bacillati</taxon>
        <taxon>Bacillota</taxon>
        <taxon>Bacilli</taxon>
        <taxon>Bacillales</taxon>
        <taxon>Bacillaceae</taxon>
        <taxon>Fredinandcohnia</taxon>
    </lineage>
</organism>
<dbReference type="EMBL" id="JAKTTI010000027">
    <property type="protein sequence ID" value="MCH1626769.1"/>
    <property type="molecule type" value="Genomic_DNA"/>
</dbReference>
<protein>
    <submittedName>
        <fullName evidence="7">Sigma-70 family RNA polymerase sigma factor</fullName>
    </submittedName>
</protein>
<dbReference type="InterPro" id="IPR013324">
    <property type="entry name" value="RNA_pol_sigma_r3/r4-like"/>
</dbReference>
<keyword evidence="4" id="KW-0804">Transcription</keyword>
<feature type="domain" description="RNA polymerase sigma factor 70 region 4 type 2" evidence="6">
    <location>
        <begin position="107"/>
        <end position="157"/>
    </location>
</feature>
<dbReference type="SUPFAM" id="SSF88946">
    <property type="entry name" value="Sigma2 domain of RNA polymerase sigma factors"/>
    <property type="match status" value="1"/>
</dbReference>
<evidence type="ECO:0000256" key="2">
    <source>
        <dbReference type="ARBA" id="ARBA00023015"/>
    </source>
</evidence>
<dbReference type="SUPFAM" id="SSF88659">
    <property type="entry name" value="Sigma3 and sigma4 domains of RNA polymerase sigma factors"/>
    <property type="match status" value="1"/>
</dbReference>
<keyword evidence="2" id="KW-0805">Transcription regulation</keyword>
<keyword evidence="3" id="KW-0731">Sigma factor</keyword>
<evidence type="ECO:0000256" key="4">
    <source>
        <dbReference type="ARBA" id="ARBA00023163"/>
    </source>
</evidence>
<dbReference type="Gene3D" id="1.10.10.10">
    <property type="entry name" value="Winged helix-like DNA-binding domain superfamily/Winged helix DNA-binding domain"/>
    <property type="match status" value="1"/>
</dbReference>
<evidence type="ECO:0000259" key="6">
    <source>
        <dbReference type="Pfam" id="PF08281"/>
    </source>
</evidence>
<keyword evidence="8" id="KW-1185">Reference proteome</keyword>
<dbReference type="GO" id="GO:0016987">
    <property type="term" value="F:sigma factor activity"/>
    <property type="evidence" value="ECO:0007669"/>
    <property type="project" value="UniProtKB-KW"/>
</dbReference>
<dbReference type="InterPro" id="IPR014284">
    <property type="entry name" value="RNA_pol_sigma-70_dom"/>
</dbReference>
<name>A0AAW5EDC5_9BACI</name>
<dbReference type="Pfam" id="PF04542">
    <property type="entry name" value="Sigma70_r2"/>
    <property type="match status" value="1"/>
</dbReference>
<evidence type="ECO:0000259" key="5">
    <source>
        <dbReference type="Pfam" id="PF04542"/>
    </source>
</evidence>
<dbReference type="PANTHER" id="PTHR43133:SF60">
    <property type="entry name" value="RNA POLYMERASE SIGMA FACTOR SIGV"/>
    <property type="match status" value="1"/>
</dbReference>
<dbReference type="RefSeq" id="WP_240256688.1">
    <property type="nucleotide sequence ID" value="NZ_JAKTTI010000027.1"/>
</dbReference>
<reference evidence="7" key="1">
    <citation type="submission" date="2022-02" db="EMBL/GenBank/DDBJ databases">
        <title>Fredinandcohnia quinoae sp. nov. isolated from Chenopodium quinoa seeds.</title>
        <authorList>
            <person name="Saati-Santamaria Z."/>
            <person name="Flores-Felix J.D."/>
            <person name="Igual J.M."/>
            <person name="Velazquez E."/>
            <person name="Garcia-Fraile P."/>
            <person name="Martinez-Molina E."/>
        </authorList>
    </citation>
    <scope>NUCLEOTIDE SEQUENCE</scope>
    <source>
        <strain evidence="7">SECRCQ15</strain>
    </source>
</reference>
<dbReference type="GO" id="GO:0006352">
    <property type="term" value="P:DNA-templated transcription initiation"/>
    <property type="evidence" value="ECO:0007669"/>
    <property type="project" value="InterPro"/>
</dbReference>
<dbReference type="PANTHER" id="PTHR43133">
    <property type="entry name" value="RNA POLYMERASE ECF-TYPE SIGMA FACTO"/>
    <property type="match status" value="1"/>
</dbReference>
<dbReference type="Proteomes" id="UP001431131">
    <property type="component" value="Unassembled WGS sequence"/>
</dbReference>
<dbReference type="CDD" id="cd06171">
    <property type="entry name" value="Sigma70_r4"/>
    <property type="match status" value="1"/>
</dbReference>
<sequence length="173" mass="20711">MFTIPDIEELMFQYTEHLIRIAYGYVKDLQAAEDIVQEVFIKFYRYQENYEERGEIKAFLTKMTMNKSKDYLKSWAYKKIHIQNKFFPHAGKRVPDELVRKDEQTIVGDAILELPLKQREILIHYYYNEMTILEIADLLSLPESTVKTRLSRGRELLRNRLNGVQWEVLLNES</sequence>
<evidence type="ECO:0000313" key="7">
    <source>
        <dbReference type="EMBL" id="MCH1626769.1"/>
    </source>
</evidence>
<dbReference type="InterPro" id="IPR036388">
    <property type="entry name" value="WH-like_DNA-bd_sf"/>
</dbReference>
<gene>
    <name evidence="7" type="ORF">MJG50_15655</name>
</gene>
<dbReference type="NCBIfam" id="TIGR02937">
    <property type="entry name" value="sigma70-ECF"/>
    <property type="match status" value="1"/>
</dbReference>
<accession>A0AAW5EDC5</accession>
<evidence type="ECO:0000313" key="8">
    <source>
        <dbReference type="Proteomes" id="UP001431131"/>
    </source>
</evidence>
<dbReference type="InterPro" id="IPR013249">
    <property type="entry name" value="RNA_pol_sigma70_r4_t2"/>
</dbReference>
<dbReference type="GO" id="GO:0003677">
    <property type="term" value="F:DNA binding"/>
    <property type="evidence" value="ECO:0007669"/>
    <property type="project" value="InterPro"/>
</dbReference>
<dbReference type="InterPro" id="IPR007627">
    <property type="entry name" value="RNA_pol_sigma70_r2"/>
</dbReference>
<dbReference type="Gene3D" id="1.10.1740.10">
    <property type="match status" value="1"/>
</dbReference>
<dbReference type="Pfam" id="PF08281">
    <property type="entry name" value="Sigma70_r4_2"/>
    <property type="match status" value="1"/>
</dbReference>
<comment type="caution">
    <text evidence="7">The sequence shown here is derived from an EMBL/GenBank/DDBJ whole genome shotgun (WGS) entry which is preliminary data.</text>
</comment>